<evidence type="ECO:0000259" key="2">
    <source>
        <dbReference type="PROSITE" id="PS50222"/>
    </source>
</evidence>
<sequence length="293" mass="33711">MRALLEYGWGTLLLYLLLLLMYWRLGSAPLLPFVATACLGGMLLWAWFYRHYRHVADTPTATTRAAAQGYTECYGAAAAPGGKPLLTPYGKMRCLWYHAECQYQGRDHRHRQRESHRSDDAFRLLDKRGEVVVLPDGALVDSRHVQRWREGDYCYTERWIAADDPLYVLGELHSASNRPQRQDYRDDLQLTLNQWKDDPRTLLRRFDSNGDGQLSAEEWEQARQAAHAQVQDMHRELAAAPLGSQLQRPADGRPFIISWRSPHDTARRLRRLAWCHAGLATLAAVQLVKLLLH</sequence>
<dbReference type="RefSeq" id="WP_349582595.1">
    <property type="nucleotide sequence ID" value="NZ_JBEFLD010000001.1"/>
</dbReference>
<gene>
    <name evidence="3" type="ORF">ABNW52_00630</name>
</gene>
<dbReference type="InterPro" id="IPR002048">
    <property type="entry name" value="EF_hand_dom"/>
</dbReference>
<keyword evidence="4" id="KW-1185">Reference proteome</keyword>
<name>A0ABV1LZ60_9NEIS</name>
<feature type="transmembrane region" description="Helical" evidence="1">
    <location>
        <begin position="30"/>
        <end position="49"/>
    </location>
</feature>
<comment type="caution">
    <text evidence="3">The sequence shown here is derived from an EMBL/GenBank/DDBJ whole genome shotgun (WGS) entry which is preliminary data.</text>
</comment>
<dbReference type="Gene3D" id="1.10.238.10">
    <property type="entry name" value="EF-hand"/>
    <property type="match status" value="1"/>
</dbReference>
<keyword evidence="1" id="KW-0472">Membrane</keyword>
<dbReference type="InterPro" id="IPR018247">
    <property type="entry name" value="EF_Hand_1_Ca_BS"/>
</dbReference>
<organism evidence="3 4">
    <name type="scientific">Vogesella oryzagri</name>
    <dbReference type="NCBI Taxonomy" id="3160864"/>
    <lineage>
        <taxon>Bacteria</taxon>
        <taxon>Pseudomonadati</taxon>
        <taxon>Pseudomonadota</taxon>
        <taxon>Betaproteobacteria</taxon>
        <taxon>Neisseriales</taxon>
        <taxon>Chromobacteriaceae</taxon>
        <taxon>Vogesella</taxon>
    </lineage>
</organism>
<evidence type="ECO:0000313" key="3">
    <source>
        <dbReference type="EMBL" id="MEQ6289123.1"/>
    </source>
</evidence>
<protein>
    <submittedName>
        <fullName evidence="3">EF-hand domain-containing protein</fullName>
    </submittedName>
</protein>
<evidence type="ECO:0000256" key="1">
    <source>
        <dbReference type="SAM" id="Phobius"/>
    </source>
</evidence>
<proteinExistence type="predicted"/>
<keyword evidence="1" id="KW-0812">Transmembrane</keyword>
<dbReference type="PROSITE" id="PS00018">
    <property type="entry name" value="EF_HAND_1"/>
    <property type="match status" value="1"/>
</dbReference>
<dbReference type="Proteomes" id="UP001433638">
    <property type="component" value="Unassembled WGS sequence"/>
</dbReference>
<accession>A0ABV1LZ60</accession>
<evidence type="ECO:0000313" key="4">
    <source>
        <dbReference type="Proteomes" id="UP001433638"/>
    </source>
</evidence>
<reference evidence="3" key="1">
    <citation type="submission" date="2024-06" db="EMBL/GenBank/DDBJ databases">
        <title>Genome sequence of Vogesella sp. MAHUQ-64.</title>
        <authorList>
            <person name="Huq M.A."/>
        </authorList>
    </citation>
    <scope>NUCLEOTIDE SEQUENCE</scope>
    <source>
        <strain evidence="3">MAHUQ-64</strain>
    </source>
</reference>
<keyword evidence="1" id="KW-1133">Transmembrane helix</keyword>
<dbReference type="EMBL" id="JBEFLD010000001">
    <property type="protein sequence ID" value="MEQ6289123.1"/>
    <property type="molecule type" value="Genomic_DNA"/>
</dbReference>
<feature type="transmembrane region" description="Helical" evidence="1">
    <location>
        <begin position="7"/>
        <end position="24"/>
    </location>
</feature>
<feature type="domain" description="EF-hand" evidence="2">
    <location>
        <begin position="194"/>
        <end position="229"/>
    </location>
</feature>
<dbReference type="PROSITE" id="PS50222">
    <property type="entry name" value="EF_HAND_2"/>
    <property type="match status" value="1"/>
</dbReference>